<dbReference type="PROSITE" id="PS50088">
    <property type="entry name" value="ANK_REPEAT"/>
    <property type="match status" value="1"/>
</dbReference>
<organism evidence="5 6">
    <name type="scientific">Trichogramma kaykai</name>
    <dbReference type="NCBI Taxonomy" id="54128"/>
    <lineage>
        <taxon>Eukaryota</taxon>
        <taxon>Metazoa</taxon>
        <taxon>Ecdysozoa</taxon>
        <taxon>Arthropoda</taxon>
        <taxon>Hexapoda</taxon>
        <taxon>Insecta</taxon>
        <taxon>Pterygota</taxon>
        <taxon>Neoptera</taxon>
        <taxon>Endopterygota</taxon>
        <taxon>Hymenoptera</taxon>
        <taxon>Apocrita</taxon>
        <taxon>Proctotrupomorpha</taxon>
        <taxon>Chalcidoidea</taxon>
        <taxon>Trichogrammatidae</taxon>
        <taxon>Trichogramma</taxon>
    </lineage>
</organism>
<keyword evidence="4" id="KW-0812">Transmembrane</keyword>
<dbReference type="PANTHER" id="PTHR24141:SF1">
    <property type="entry name" value="2-5A-DEPENDENT RIBONUCLEASE"/>
    <property type="match status" value="1"/>
</dbReference>
<keyword evidence="4" id="KW-1133">Transmembrane helix</keyword>
<keyword evidence="6" id="KW-1185">Reference proteome</keyword>
<reference evidence="5 6" key="1">
    <citation type="journal article" date="2024" name="bioRxiv">
        <title>A reference genome for Trichogramma kaykai: A tiny desert-dwelling parasitoid wasp with competing sex-ratio distorters.</title>
        <authorList>
            <person name="Culotta J."/>
            <person name="Lindsey A.R."/>
        </authorList>
    </citation>
    <scope>NUCLEOTIDE SEQUENCE [LARGE SCALE GENOMIC DNA]</scope>
    <source>
        <strain evidence="5 6">KSX58</strain>
    </source>
</reference>
<dbReference type="InterPro" id="IPR002110">
    <property type="entry name" value="Ankyrin_rpt"/>
</dbReference>
<evidence type="ECO:0000256" key="2">
    <source>
        <dbReference type="ARBA" id="ARBA00023043"/>
    </source>
</evidence>
<accession>A0ABD2XQ70</accession>
<keyword evidence="2 3" id="KW-0040">ANK repeat</keyword>
<dbReference type="Pfam" id="PF12796">
    <property type="entry name" value="Ank_2"/>
    <property type="match status" value="1"/>
</dbReference>
<dbReference type="EMBL" id="JBJJXI010000011">
    <property type="protein sequence ID" value="KAL3407365.1"/>
    <property type="molecule type" value="Genomic_DNA"/>
</dbReference>
<evidence type="ECO:0000313" key="5">
    <source>
        <dbReference type="EMBL" id="KAL3407365.1"/>
    </source>
</evidence>
<keyword evidence="4" id="KW-0472">Membrane</keyword>
<dbReference type="PANTHER" id="PTHR24141">
    <property type="entry name" value="2-5A-DEPENDENT RIBONUCLEASE"/>
    <property type="match status" value="1"/>
</dbReference>
<feature type="transmembrane region" description="Helical" evidence="4">
    <location>
        <begin position="642"/>
        <end position="660"/>
    </location>
</feature>
<name>A0ABD2XQ70_9HYME</name>
<sequence>MFSRLRNTWKSLFVKEARIKNLVNTINREKTSDKDIEFKASIAQQIKKQMTEESYLVQLILLEALRQKLYFVIDYVAALEVVAPLKFRIRSESPIHVAFKNGMDAPFDSLFQVYPTVNYVDMNGVSHFHIACALGELDSVIGFIEKGIDVNHTCDNLQTPLHKAVKYGQKNIVRLLLQHKADVNLADVDGKTPLHLLIDNLFPTVIRSPHFEMCDIAKILIESKCDINAKDKHGDTPLAYLFNYKHFERYTAGHTDHIRHIQLTLLEMLLTRQEELQITELNNHHQNIFDVIIGSCTPDGNFVYMIFGDKLGSDMIKLILEKGIYVNMKSPWNKNALQTALCAYNLEITETLLRYKASRRHLRRFAKFPINSLFLPEFAMNVLGIDQLLRMVSSKTELVDFTPYPMLMDLLLGSLSHKNCDLMKGILHGCFNKQIKYNIDLIFKNTSIFDSLEKWPSYIYDMHMYKKILDCVEFHSCRETTDYIVNKCQFYEVSNPAKENINYFFPDKENHVLEKEIKLAKKTKINSQYSLYDICKMNYEDTYNILHDTYYHQLVRRLAFDQKFKFLGPFIKGHMAKSIILKSMKYRLEETFAEMMPIHCGQRIISYMEDEEIVLSNQNFYRSEAKKEKLRKWPRGPSTKQIYCIVISMIVYVYFGYFYIHLMNPYGLMNEWYSALIVIALTSFLIPKSNNLAITFRET</sequence>
<keyword evidence="1" id="KW-0677">Repeat</keyword>
<feature type="repeat" description="ANK" evidence="3">
    <location>
        <begin position="156"/>
        <end position="188"/>
    </location>
</feature>
<dbReference type="InterPro" id="IPR036770">
    <property type="entry name" value="Ankyrin_rpt-contain_sf"/>
</dbReference>
<gene>
    <name evidence="5" type="ORF">TKK_000619</name>
</gene>
<evidence type="ECO:0000256" key="3">
    <source>
        <dbReference type="PROSITE-ProRule" id="PRU00023"/>
    </source>
</evidence>
<dbReference type="SUPFAM" id="SSF48403">
    <property type="entry name" value="Ankyrin repeat"/>
    <property type="match status" value="1"/>
</dbReference>
<dbReference type="Gene3D" id="1.25.40.20">
    <property type="entry name" value="Ankyrin repeat-containing domain"/>
    <property type="match status" value="1"/>
</dbReference>
<proteinExistence type="predicted"/>
<evidence type="ECO:0000256" key="1">
    <source>
        <dbReference type="ARBA" id="ARBA00022737"/>
    </source>
</evidence>
<feature type="transmembrane region" description="Helical" evidence="4">
    <location>
        <begin position="672"/>
        <end position="687"/>
    </location>
</feature>
<evidence type="ECO:0000313" key="6">
    <source>
        <dbReference type="Proteomes" id="UP001627154"/>
    </source>
</evidence>
<protein>
    <submittedName>
        <fullName evidence="5">Uncharacterized protein</fullName>
    </submittedName>
</protein>
<evidence type="ECO:0000256" key="4">
    <source>
        <dbReference type="SAM" id="Phobius"/>
    </source>
</evidence>
<dbReference type="Proteomes" id="UP001627154">
    <property type="component" value="Unassembled WGS sequence"/>
</dbReference>
<dbReference type="PROSITE" id="PS50297">
    <property type="entry name" value="ANK_REP_REGION"/>
    <property type="match status" value="1"/>
</dbReference>
<dbReference type="AlphaFoldDB" id="A0ABD2XQ70"/>
<dbReference type="SMART" id="SM00248">
    <property type="entry name" value="ANK"/>
    <property type="match status" value="5"/>
</dbReference>
<comment type="caution">
    <text evidence="5">The sequence shown here is derived from an EMBL/GenBank/DDBJ whole genome shotgun (WGS) entry which is preliminary data.</text>
</comment>